<evidence type="ECO:0000256" key="2">
    <source>
        <dbReference type="ARBA" id="ARBA00022490"/>
    </source>
</evidence>
<dbReference type="SUPFAM" id="SSF50978">
    <property type="entry name" value="WD40 repeat-like"/>
    <property type="match status" value="1"/>
</dbReference>
<dbReference type="InterPro" id="IPR015943">
    <property type="entry name" value="WD40/YVTN_repeat-like_dom_sf"/>
</dbReference>
<evidence type="ECO:0000313" key="9">
    <source>
        <dbReference type="EnsemblMetazoa" id="AMAM017071-PA"/>
    </source>
</evidence>
<dbReference type="PROSITE" id="PS50082">
    <property type="entry name" value="WD_REPEATS_2"/>
    <property type="match status" value="1"/>
</dbReference>
<dbReference type="GO" id="GO:0005737">
    <property type="term" value="C:cytoplasm"/>
    <property type="evidence" value="ECO:0007669"/>
    <property type="project" value="UniProtKB-SubCell"/>
</dbReference>
<feature type="repeat" description="WD" evidence="8">
    <location>
        <begin position="206"/>
        <end position="240"/>
    </location>
</feature>
<dbReference type="AlphaFoldDB" id="A0A182T0E8"/>
<reference evidence="10" key="1">
    <citation type="submission" date="2013-09" db="EMBL/GenBank/DDBJ databases">
        <title>The Genome Sequence of Anopheles maculatus species B.</title>
        <authorList>
            <consortium name="The Broad Institute Genomics Platform"/>
            <person name="Neafsey D.E."/>
            <person name="Besansky N."/>
            <person name="Howell P."/>
            <person name="Walton C."/>
            <person name="Young S.K."/>
            <person name="Zeng Q."/>
            <person name="Gargeya S."/>
            <person name="Fitzgerald M."/>
            <person name="Haas B."/>
            <person name="Abouelleil A."/>
            <person name="Allen A.W."/>
            <person name="Alvarado L."/>
            <person name="Arachchi H.M."/>
            <person name="Berlin A.M."/>
            <person name="Chapman S.B."/>
            <person name="Gainer-Dewar J."/>
            <person name="Goldberg J."/>
            <person name="Griggs A."/>
            <person name="Gujja S."/>
            <person name="Hansen M."/>
            <person name="Howarth C."/>
            <person name="Imamovic A."/>
            <person name="Ireland A."/>
            <person name="Larimer J."/>
            <person name="McCowan C."/>
            <person name="Murphy C."/>
            <person name="Pearson M."/>
            <person name="Poon T.W."/>
            <person name="Priest M."/>
            <person name="Roberts A."/>
            <person name="Saif S."/>
            <person name="Shea T."/>
            <person name="Sisk P."/>
            <person name="Sykes S."/>
            <person name="Wortman J."/>
            <person name="Nusbaum C."/>
            <person name="Birren B."/>
        </authorList>
    </citation>
    <scope>NUCLEOTIDE SEQUENCE [LARGE SCALE GENOMIC DNA]</scope>
    <source>
        <strain evidence="10">maculatus3</strain>
    </source>
</reference>
<evidence type="ECO:0000256" key="5">
    <source>
        <dbReference type="ARBA" id="ARBA00022737"/>
    </source>
</evidence>
<evidence type="ECO:0000256" key="3">
    <source>
        <dbReference type="ARBA" id="ARBA00022574"/>
    </source>
</evidence>
<proteinExistence type="inferred from homology"/>
<keyword evidence="3 8" id="KW-0853">WD repeat</keyword>
<dbReference type="SMART" id="SM00320">
    <property type="entry name" value="WD40"/>
    <property type="match status" value="2"/>
</dbReference>
<keyword evidence="2" id="KW-0963">Cytoplasm</keyword>
<name>A0A182T0E8_9DIPT</name>
<organism evidence="9 10">
    <name type="scientific">Anopheles maculatus</name>
    <dbReference type="NCBI Taxonomy" id="74869"/>
    <lineage>
        <taxon>Eukaryota</taxon>
        <taxon>Metazoa</taxon>
        <taxon>Ecdysozoa</taxon>
        <taxon>Arthropoda</taxon>
        <taxon>Hexapoda</taxon>
        <taxon>Insecta</taxon>
        <taxon>Pterygota</taxon>
        <taxon>Neoptera</taxon>
        <taxon>Endopterygota</taxon>
        <taxon>Diptera</taxon>
        <taxon>Nematocera</taxon>
        <taxon>Culicoidea</taxon>
        <taxon>Culicidae</taxon>
        <taxon>Anophelinae</taxon>
        <taxon>Anopheles</taxon>
        <taxon>Anopheles maculatus group</taxon>
    </lineage>
</organism>
<keyword evidence="4" id="KW-0819">tRNA processing</keyword>
<comment type="subcellular location">
    <subcellularLocation>
        <location evidence="1">Cytoplasm</location>
    </subcellularLocation>
</comment>
<dbReference type="Gene3D" id="2.130.10.10">
    <property type="entry name" value="YVTN repeat-like/Quinoprotein amine dehydrogenase"/>
    <property type="match status" value="1"/>
</dbReference>
<reference evidence="9" key="2">
    <citation type="submission" date="2020-05" db="UniProtKB">
        <authorList>
            <consortium name="EnsemblMetazoa"/>
        </authorList>
    </citation>
    <scope>IDENTIFICATION</scope>
    <source>
        <strain evidence="9">maculatus3</strain>
    </source>
</reference>
<protein>
    <recommendedName>
        <fullName evidence="7">tRNA (34-2'-O)-methyltransferase regulator WDR6</fullName>
    </recommendedName>
</protein>
<dbReference type="EnsemblMetazoa" id="AMAM017071-RA">
    <property type="protein sequence ID" value="AMAM017071-PA"/>
    <property type="gene ID" value="AMAM017071"/>
</dbReference>
<dbReference type="Proteomes" id="UP000075901">
    <property type="component" value="Unassembled WGS sequence"/>
</dbReference>
<dbReference type="PANTHER" id="PTHR14344:SF3">
    <property type="entry name" value="WD REPEAT-CONTAINING PROTEIN 6"/>
    <property type="match status" value="1"/>
</dbReference>
<accession>A0A182T0E8</accession>
<dbReference type="InterPro" id="IPR051973">
    <property type="entry name" value="tRNA_Anticodon_Mtase-Reg"/>
</dbReference>
<dbReference type="InterPro" id="IPR001680">
    <property type="entry name" value="WD40_rpt"/>
</dbReference>
<evidence type="ECO:0000256" key="1">
    <source>
        <dbReference type="ARBA" id="ARBA00004496"/>
    </source>
</evidence>
<evidence type="ECO:0000256" key="7">
    <source>
        <dbReference type="ARBA" id="ARBA00040154"/>
    </source>
</evidence>
<evidence type="ECO:0000256" key="4">
    <source>
        <dbReference type="ARBA" id="ARBA00022694"/>
    </source>
</evidence>
<keyword evidence="10" id="KW-1185">Reference proteome</keyword>
<sequence length="296" mass="33090">MRVLTDAACIRVLCSEKLLIAIGNQLLLVYLTPNGTTERTFAQLPRLVDKIHGIEACIIEPEKYLIIIHAGREAYCTVLDCQTHTFADSALIVMPEERSEQPVPHIRRRLHDWISSISLLSPTQLCIVTCHGVAALLERDDNNHSLQWDLIDKSPCEDGSTLYCSTIIGRQWENVVILSGTALGLLLIWSVVGQEESGRGKVLKSVSAHNGVIFSIACDFGSGLLNTTSDDRSIKFWKVKLSVNKVDRSKTVTLREERYCFAHTARVFQCRIIKGVRRTLVVSIGEDSQLCLWTTD</sequence>
<dbReference type="GO" id="GO:0030488">
    <property type="term" value="P:tRNA methylation"/>
    <property type="evidence" value="ECO:0007669"/>
    <property type="project" value="TreeGrafter"/>
</dbReference>
<dbReference type="VEuPathDB" id="VectorBase:AMAM017071"/>
<evidence type="ECO:0000313" key="10">
    <source>
        <dbReference type="Proteomes" id="UP000075901"/>
    </source>
</evidence>
<evidence type="ECO:0000256" key="6">
    <source>
        <dbReference type="ARBA" id="ARBA00038255"/>
    </source>
</evidence>
<dbReference type="InterPro" id="IPR036322">
    <property type="entry name" value="WD40_repeat_dom_sf"/>
</dbReference>
<evidence type="ECO:0000256" key="8">
    <source>
        <dbReference type="PROSITE-ProRule" id="PRU00221"/>
    </source>
</evidence>
<keyword evidence="5" id="KW-0677">Repeat</keyword>
<dbReference type="PANTHER" id="PTHR14344">
    <property type="entry name" value="WD REPEAT PROTEIN"/>
    <property type="match status" value="1"/>
</dbReference>
<comment type="similarity">
    <text evidence="6">Belongs to the WD repeat WDR6 family.</text>
</comment>